<dbReference type="EMBL" id="FUYZ01000005">
    <property type="protein sequence ID" value="SKB89872.1"/>
    <property type="molecule type" value="Genomic_DNA"/>
</dbReference>
<sequence>MIKSISKLMLFGALALSMQSCFAQKVVVNREVDTQSDGKMLLGEQTLEQFKKEPFSDWYDKEYNDYKIDEESLKALKKEKVSGYSYIVFLGTWCGDSHREFPRFMKIMDAAGVNHNKIQIITVNRKKESPNGEEGLFNIQRVPTFIVKKYGNEVGRIIEYPESGFLEKDLLNILKKKGQTKLAPEVNEKY</sequence>
<keyword evidence="3" id="KW-1185">Reference proteome</keyword>
<dbReference type="PROSITE" id="PS51257">
    <property type="entry name" value="PROKAR_LIPOPROTEIN"/>
    <property type="match status" value="1"/>
</dbReference>
<evidence type="ECO:0000256" key="1">
    <source>
        <dbReference type="SAM" id="SignalP"/>
    </source>
</evidence>
<dbReference type="Proteomes" id="UP000191112">
    <property type="component" value="Unassembled WGS sequence"/>
</dbReference>
<evidence type="ECO:0000313" key="2">
    <source>
        <dbReference type="EMBL" id="SKB89872.1"/>
    </source>
</evidence>
<feature type="signal peptide" evidence="1">
    <location>
        <begin position="1"/>
        <end position="23"/>
    </location>
</feature>
<dbReference type="SUPFAM" id="SSF52833">
    <property type="entry name" value="Thioredoxin-like"/>
    <property type="match status" value="1"/>
</dbReference>
<proteinExistence type="predicted"/>
<protein>
    <submittedName>
        <fullName evidence="2">Thioredoxin</fullName>
    </submittedName>
</protein>
<feature type="chain" id="PRO_5013318638" evidence="1">
    <location>
        <begin position="24"/>
        <end position="190"/>
    </location>
</feature>
<evidence type="ECO:0000313" key="3">
    <source>
        <dbReference type="Proteomes" id="UP000191112"/>
    </source>
</evidence>
<reference evidence="2 3" key="1">
    <citation type="submission" date="2017-02" db="EMBL/GenBank/DDBJ databases">
        <authorList>
            <person name="Peterson S.W."/>
        </authorList>
    </citation>
    <scope>NUCLEOTIDE SEQUENCE [LARGE SCALE GENOMIC DNA]</scope>
    <source>
        <strain evidence="2 3">DSM 22323</strain>
    </source>
</reference>
<dbReference type="AlphaFoldDB" id="A0A1T5F0Z6"/>
<name>A0A1T5F0Z6_9FLAO</name>
<dbReference type="RefSeq" id="WP_079666942.1">
    <property type="nucleotide sequence ID" value="NZ_FUYZ01000005.1"/>
</dbReference>
<dbReference type="CDD" id="cd02947">
    <property type="entry name" value="TRX_family"/>
    <property type="match status" value="1"/>
</dbReference>
<accession>A0A1T5F0Z6</accession>
<gene>
    <name evidence="2" type="ORF">SAMN05660477_01688</name>
</gene>
<dbReference type="Gene3D" id="3.40.30.10">
    <property type="entry name" value="Glutaredoxin"/>
    <property type="match status" value="1"/>
</dbReference>
<keyword evidence="1" id="KW-0732">Signal</keyword>
<dbReference type="STRING" id="619805.SAMN05660477_01688"/>
<dbReference type="InterPro" id="IPR036249">
    <property type="entry name" value="Thioredoxin-like_sf"/>
</dbReference>
<organism evidence="2 3">
    <name type="scientific">Soonwooa buanensis</name>
    <dbReference type="NCBI Taxonomy" id="619805"/>
    <lineage>
        <taxon>Bacteria</taxon>
        <taxon>Pseudomonadati</taxon>
        <taxon>Bacteroidota</taxon>
        <taxon>Flavobacteriia</taxon>
        <taxon>Flavobacteriales</taxon>
        <taxon>Weeksellaceae</taxon>
        <taxon>Chryseobacterium group</taxon>
        <taxon>Soonwooa</taxon>
    </lineage>
</organism>
<dbReference type="OrthoDB" id="6398367at2"/>